<dbReference type="InterPro" id="IPR006458">
    <property type="entry name" value="Ovate_C"/>
</dbReference>
<reference evidence="8" key="1">
    <citation type="submission" date="2013-05" db="EMBL/GenBank/DDBJ databases">
        <title>Building the sugarcane genome for biotechnology and identifying evolutionary trends.</title>
        <authorList>
            <person name="De Setta N."/>
            <person name="Monteiro-Vitorello C.B."/>
            <person name="Metcalfe C.J."/>
            <person name="Cruz G.M.Q."/>
            <person name="Del Bem L.E."/>
            <person name="Vicentini R."/>
            <person name="Nogueira F.T.S."/>
            <person name="Campos R.A."/>
            <person name="Nunes S.L."/>
            <person name="Turrini P.C.G."/>
            <person name="Vieira A.P."/>
            <person name="Cruz E.A.O."/>
            <person name="Correa T.C.S."/>
            <person name="Hotta C.T."/>
            <person name="de Mello-Varani A."/>
            <person name="Vautrin S."/>
            <person name="Trindade A.S."/>
            <person name="Vilela M.M."/>
            <person name="Horta C.L."/>
            <person name="Sato P.M."/>
            <person name="de Andrade R.F."/>
            <person name="Nishiyama M.Y."/>
            <person name="Cardoso-Silva C.B."/>
            <person name="Scortecci K.C."/>
            <person name="Garcia A.A.F."/>
            <person name="Carneiro M.S."/>
            <person name="Kim C."/>
            <person name="Paterson A.H."/>
            <person name="Berges H."/>
            <person name="D'Hont A."/>
            <person name="de-Souza A.P."/>
            <person name="Souza G.M."/>
            <person name="Vincentz M."/>
            <person name="Kitajima J.P."/>
            <person name="Van Sluys M.-A."/>
        </authorList>
    </citation>
    <scope>NUCLEOTIDE SEQUENCE</scope>
</reference>
<keyword evidence="2" id="KW-0678">Repressor</keyword>
<dbReference type="GO" id="GO:0005634">
    <property type="term" value="C:nucleus"/>
    <property type="evidence" value="ECO:0007669"/>
    <property type="project" value="UniProtKB-SubCell"/>
</dbReference>
<evidence type="ECO:0000256" key="3">
    <source>
        <dbReference type="ARBA" id="ARBA00023015"/>
    </source>
</evidence>
<evidence type="ECO:0000256" key="6">
    <source>
        <dbReference type="SAM" id="MobiDB-lite"/>
    </source>
</evidence>
<feature type="domain" description="OVATE" evidence="7">
    <location>
        <begin position="163"/>
        <end position="223"/>
    </location>
</feature>
<dbReference type="EMBL" id="KF184939">
    <property type="protein sequence ID" value="AGT16992.1"/>
    <property type="molecule type" value="Genomic_DNA"/>
</dbReference>
<dbReference type="InterPro" id="IPR044686">
    <property type="entry name" value="OFP17"/>
</dbReference>
<evidence type="ECO:0000256" key="4">
    <source>
        <dbReference type="ARBA" id="ARBA00023163"/>
    </source>
</evidence>
<feature type="region of interest" description="Disordered" evidence="6">
    <location>
        <begin position="72"/>
        <end position="108"/>
    </location>
</feature>
<evidence type="ECO:0000256" key="5">
    <source>
        <dbReference type="ARBA" id="ARBA00023242"/>
    </source>
</evidence>
<feature type="compositionally biased region" description="Basic and acidic residues" evidence="6">
    <location>
        <begin position="72"/>
        <end position="81"/>
    </location>
</feature>
<evidence type="ECO:0000256" key="1">
    <source>
        <dbReference type="ARBA" id="ARBA00004123"/>
    </source>
</evidence>
<keyword evidence="3" id="KW-0805">Transcription regulation</keyword>
<proteinExistence type="predicted"/>
<accession>A0A059Q0A2</accession>
<organism evidence="8">
    <name type="scientific">Saccharum hybrid cultivar R570</name>
    <dbReference type="NCBI Taxonomy" id="131158"/>
    <lineage>
        <taxon>Eukaryota</taxon>
        <taxon>Viridiplantae</taxon>
        <taxon>Streptophyta</taxon>
        <taxon>Embryophyta</taxon>
        <taxon>Tracheophyta</taxon>
        <taxon>Spermatophyta</taxon>
        <taxon>Magnoliopsida</taxon>
        <taxon>Liliopsida</taxon>
        <taxon>Poales</taxon>
        <taxon>Poaceae</taxon>
        <taxon>PACMAD clade</taxon>
        <taxon>Panicoideae</taxon>
        <taxon>Andropogonodae</taxon>
        <taxon>Andropogoneae</taxon>
        <taxon>Saccharinae</taxon>
        <taxon>Saccharum</taxon>
        <taxon>Saccharum officinarum species complex</taxon>
    </lineage>
</organism>
<sequence>MPLCCVECKPCNGHCLPGPPGALFKNRSPAQQLRRALGKMKVGGTRRRPRRPGSFSSVRAVFWPLMSMRSEADARNEDARPPTDSPDDTVSSSGARAPPPSVQDDVVGALGGASSATASRVLPLQARLGAEGEAPRAPPPQLLLTTAAAAVDEARAIVRHGDVGGDVEAAFRSFERHLMEMLVEERKVMDLTDVEELLCCWEKLRCPAFVRLVGRFYGELCMDLFSSAQDADDVWSSQSEEDLSV</sequence>
<keyword evidence="4" id="KW-0804">Transcription</keyword>
<gene>
    <name evidence="8" type="ORF">SHCRBa_014_N06_F_70</name>
</gene>
<protein>
    <recommendedName>
        <fullName evidence="7">OVATE domain-containing protein</fullName>
    </recommendedName>
</protein>
<evidence type="ECO:0000313" key="8">
    <source>
        <dbReference type="EMBL" id="AGT16992.1"/>
    </source>
</evidence>
<dbReference type="PROSITE" id="PS51754">
    <property type="entry name" value="OVATE"/>
    <property type="match status" value="1"/>
</dbReference>
<comment type="subcellular location">
    <subcellularLocation>
        <location evidence="1">Nucleus</location>
    </subcellularLocation>
</comment>
<dbReference type="PANTHER" id="PTHR34042">
    <property type="entry name" value="TRANSCRIPTION REPRESSOR OFP17"/>
    <property type="match status" value="1"/>
</dbReference>
<name>A0A059Q0A2_9POAL</name>
<evidence type="ECO:0000256" key="2">
    <source>
        <dbReference type="ARBA" id="ARBA00022491"/>
    </source>
</evidence>
<dbReference type="PANTHER" id="PTHR34042:SF7">
    <property type="entry name" value="OS07G0679100 PROTEIN"/>
    <property type="match status" value="1"/>
</dbReference>
<dbReference type="GO" id="GO:0045892">
    <property type="term" value="P:negative regulation of DNA-templated transcription"/>
    <property type="evidence" value="ECO:0007669"/>
    <property type="project" value="InterPro"/>
</dbReference>
<dbReference type="AlphaFoldDB" id="A0A059Q0A2"/>
<evidence type="ECO:0000259" key="7">
    <source>
        <dbReference type="PROSITE" id="PS51754"/>
    </source>
</evidence>
<keyword evidence="5" id="KW-0539">Nucleus</keyword>